<keyword evidence="2" id="KW-0175">Coiled coil</keyword>
<sequence>MPRKSYTEEFKRDAVAMYEDTDGVSLNSVAHDLGVNRGSLAAWVKRYGTGKKARAIDAAARARTSSDLERIRQLEKQNRLLQEERDILRKAAQYFAKRDGLVIRFKFIRDHRTEYSVKRMCHVLKVRRSSYYKWKNTQAARRQKVLDDAVLGARIRTVFREEHGLYGAKRIAAALNDPDSGAHAVVNHKRVARIMKTMGIQGFTKKRRVRTTVADAGRGVFPDLVCRQFHAPAPNRVLVDDITYLPVSGGGNMYLATVIDCYSRRLVGFSIADHMRVDLVIDALDSAQRARGSLKGAIFHSDHGSVYTSKAFSSRCTMLGVTQSMGAVGTSADNALAESFNATLKREVLQNRKCFDSLLHARRDVFAWCLRYNQKRRHSWCDYLSPLEFENRTCGKLTLTA</sequence>
<dbReference type="SUPFAM" id="SSF53098">
    <property type="entry name" value="Ribonuclease H-like"/>
    <property type="match status" value="1"/>
</dbReference>
<dbReference type="InterPro" id="IPR012337">
    <property type="entry name" value="RNaseH-like_sf"/>
</dbReference>
<reference evidence="4 5" key="1">
    <citation type="submission" date="2018-12" db="EMBL/GenBank/DDBJ databases">
        <title>Corynebacterium sanguinis sp. nov., a clinically-associated and environmental corynebacterium.</title>
        <authorList>
            <person name="Gonzales-Siles L."/>
            <person name="Jaen-Luchoro D."/>
            <person name="Cardew S."/>
            <person name="Inganas E."/>
            <person name="Ohlen M."/>
            <person name="Jensie-Markopolous S."/>
            <person name="Pinyeiro-Iglesias B."/>
            <person name="Molin K."/>
            <person name="Skovbjerg S."/>
            <person name="Svensson-Stadler L."/>
            <person name="Funke G."/>
            <person name="Moore E.R.B."/>
        </authorList>
    </citation>
    <scope>NUCLEOTIDE SEQUENCE [LARGE SCALE GENOMIC DNA]</scope>
    <source>
        <strain evidence="4 5">58734</strain>
    </source>
</reference>
<proteinExistence type="predicted"/>
<feature type="coiled-coil region" evidence="2">
    <location>
        <begin position="64"/>
        <end position="91"/>
    </location>
</feature>
<dbReference type="GO" id="GO:0003677">
    <property type="term" value="F:DNA binding"/>
    <property type="evidence" value="ECO:0007669"/>
    <property type="project" value="InterPro"/>
</dbReference>
<dbReference type="SUPFAM" id="SSF46689">
    <property type="entry name" value="Homeodomain-like"/>
    <property type="match status" value="1"/>
</dbReference>
<dbReference type="InterPro" id="IPR048020">
    <property type="entry name" value="Transpos_IS3"/>
</dbReference>
<dbReference type="OrthoDB" id="4281720at2"/>
<accession>A0A6C1TWL2</accession>
<dbReference type="NCBIfam" id="NF033516">
    <property type="entry name" value="transpos_IS3"/>
    <property type="match status" value="1"/>
</dbReference>
<dbReference type="GO" id="GO:0004803">
    <property type="term" value="F:transposase activity"/>
    <property type="evidence" value="ECO:0007669"/>
    <property type="project" value="InterPro"/>
</dbReference>
<dbReference type="Pfam" id="PF13276">
    <property type="entry name" value="HTH_21"/>
    <property type="match status" value="1"/>
</dbReference>
<dbReference type="AlphaFoldDB" id="A0A6C1TWL2"/>
<gene>
    <name evidence="4" type="ORF">EKI59_07265</name>
</gene>
<dbReference type="Pfam" id="PF01527">
    <property type="entry name" value="HTH_Tnp_1"/>
    <property type="match status" value="1"/>
</dbReference>
<dbReference type="InterPro" id="IPR025948">
    <property type="entry name" value="HTH-like_dom"/>
</dbReference>
<evidence type="ECO:0000256" key="1">
    <source>
        <dbReference type="ARBA" id="ARBA00002286"/>
    </source>
</evidence>
<dbReference type="EMBL" id="RXIR01000013">
    <property type="protein sequence ID" value="TVS28444.1"/>
    <property type="molecule type" value="Genomic_DNA"/>
</dbReference>
<evidence type="ECO:0000313" key="5">
    <source>
        <dbReference type="Proteomes" id="UP000336646"/>
    </source>
</evidence>
<name>A0A6C1TWL2_9CORY</name>
<dbReference type="Pfam" id="PF13333">
    <property type="entry name" value="rve_2"/>
    <property type="match status" value="1"/>
</dbReference>
<comment type="function">
    <text evidence="1">Involved in the transposition of the insertion sequence.</text>
</comment>
<dbReference type="Gene3D" id="3.30.420.10">
    <property type="entry name" value="Ribonuclease H-like superfamily/Ribonuclease H"/>
    <property type="match status" value="1"/>
</dbReference>
<evidence type="ECO:0000256" key="2">
    <source>
        <dbReference type="SAM" id="Coils"/>
    </source>
</evidence>
<dbReference type="InterPro" id="IPR036397">
    <property type="entry name" value="RNaseH_sf"/>
</dbReference>
<feature type="domain" description="Integrase catalytic" evidence="3">
    <location>
        <begin position="230"/>
        <end position="394"/>
    </location>
</feature>
<dbReference type="GO" id="GO:0006313">
    <property type="term" value="P:DNA transposition"/>
    <property type="evidence" value="ECO:0007669"/>
    <property type="project" value="InterPro"/>
</dbReference>
<protein>
    <submittedName>
        <fullName evidence="4">IS3 family transposase</fullName>
    </submittedName>
</protein>
<comment type="caution">
    <text evidence="4">The sequence shown here is derived from an EMBL/GenBank/DDBJ whole genome shotgun (WGS) entry which is preliminary data.</text>
</comment>
<dbReference type="PROSITE" id="PS50994">
    <property type="entry name" value="INTEGRASE"/>
    <property type="match status" value="1"/>
</dbReference>
<dbReference type="Proteomes" id="UP000336646">
    <property type="component" value="Unassembled WGS sequence"/>
</dbReference>
<dbReference type="Gene3D" id="1.10.10.60">
    <property type="entry name" value="Homeodomain-like"/>
    <property type="match status" value="1"/>
</dbReference>
<dbReference type="PANTHER" id="PTHR46889">
    <property type="entry name" value="TRANSPOSASE INSF FOR INSERTION SEQUENCE IS3B-RELATED"/>
    <property type="match status" value="1"/>
</dbReference>
<evidence type="ECO:0000259" key="3">
    <source>
        <dbReference type="PROSITE" id="PS50994"/>
    </source>
</evidence>
<dbReference type="InterPro" id="IPR050900">
    <property type="entry name" value="Transposase_IS3/IS150/IS904"/>
</dbReference>
<dbReference type="GO" id="GO:0015074">
    <property type="term" value="P:DNA integration"/>
    <property type="evidence" value="ECO:0007669"/>
    <property type="project" value="InterPro"/>
</dbReference>
<dbReference type="Pfam" id="PF00665">
    <property type="entry name" value="rve"/>
    <property type="match status" value="1"/>
</dbReference>
<evidence type="ECO:0000313" key="4">
    <source>
        <dbReference type="EMBL" id="TVS28444.1"/>
    </source>
</evidence>
<dbReference type="InterPro" id="IPR009057">
    <property type="entry name" value="Homeodomain-like_sf"/>
</dbReference>
<dbReference type="InterPro" id="IPR002514">
    <property type="entry name" value="Transposase_8"/>
</dbReference>
<dbReference type="PANTHER" id="PTHR46889:SF4">
    <property type="entry name" value="TRANSPOSASE INSO FOR INSERTION SEQUENCE ELEMENT IS911B-RELATED"/>
    <property type="match status" value="1"/>
</dbReference>
<organism evidence="4 5">
    <name type="scientific">Corynebacterium sanguinis</name>
    <dbReference type="NCBI Taxonomy" id="2594913"/>
    <lineage>
        <taxon>Bacteria</taxon>
        <taxon>Bacillati</taxon>
        <taxon>Actinomycetota</taxon>
        <taxon>Actinomycetes</taxon>
        <taxon>Mycobacteriales</taxon>
        <taxon>Corynebacteriaceae</taxon>
        <taxon>Corynebacterium</taxon>
    </lineage>
</organism>
<dbReference type="InterPro" id="IPR001584">
    <property type="entry name" value="Integrase_cat-core"/>
</dbReference>